<proteinExistence type="predicted"/>
<name>A0ABQ3QSV0_9ACTN</name>
<protein>
    <submittedName>
        <fullName evidence="1">Uncharacterized protein</fullName>
    </submittedName>
</protein>
<comment type="caution">
    <text evidence="1">The sequence shown here is derived from an EMBL/GenBank/DDBJ whole genome shotgun (WGS) entry which is preliminary data.</text>
</comment>
<reference evidence="1" key="1">
    <citation type="submission" date="2024-05" db="EMBL/GenBank/DDBJ databases">
        <title>Whole genome shotgun sequence of Streptomyces violascens NBRC 12920.</title>
        <authorList>
            <person name="Komaki H."/>
            <person name="Tamura T."/>
        </authorList>
    </citation>
    <scope>NUCLEOTIDE SEQUENCE</scope>
    <source>
        <strain evidence="1">NBRC 12920</strain>
    </source>
</reference>
<gene>
    <name evidence="1" type="ORF">Sviol_47590</name>
</gene>
<sequence>MSWSDSLVASDEAWALPTVSGGVSEGLLRRWAARAGRFWSSRRCCNCCGAERWLPARDREDDTDDRIGLRV</sequence>
<keyword evidence="2" id="KW-1185">Reference proteome</keyword>
<organism evidence="1 2">
    <name type="scientific">Streptomyces violascens</name>
    <dbReference type="NCBI Taxonomy" id="67381"/>
    <lineage>
        <taxon>Bacteria</taxon>
        <taxon>Bacillati</taxon>
        <taxon>Actinomycetota</taxon>
        <taxon>Actinomycetes</taxon>
        <taxon>Kitasatosporales</taxon>
        <taxon>Streptomycetaceae</taxon>
        <taxon>Streptomyces</taxon>
    </lineage>
</organism>
<evidence type="ECO:0000313" key="1">
    <source>
        <dbReference type="EMBL" id="GHI40351.1"/>
    </source>
</evidence>
<dbReference type="Proteomes" id="UP001050808">
    <property type="component" value="Unassembled WGS sequence"/>
</dbReference>
<dbReference type="EMBL" id="BNDY01000017">
    <property type="protein sequence ID" value="GHI40351.1"/>
    <property type="molecule type" value="Genomic_DNA"/>
</dbReference>
<accession>A0ABQ3QSV0</accession>
<evidence type="ECO:0000313" key="2">
    <source>
        <dbReference type="Proteomes" id="UP001050808"/>
    </source>
</evidence>